<dbReference type="AlphaFoldDB" id="G7YSF1"/>
<feature type="compositionally biased region" description="Basic and acidic residues" evidence="1">
    <location>
        <begin position="295"/>
        <end position="307"/>
    </location>
</feature>
<evidence type="ECO:0000313" key="2">
    <source>
        <dbReference type="EMBL" id="GAA55881.1"/>
    </source>
</evidence>
<dbReference type="EMBL" id="DF144104">
    <property type="protein sequence ID" value="GAA55881.1"/>
    <property type="molecule type" value="Genomic_DNA"/>
</dbReference>
<sequence>MNELDDRAYFVWAKFLFVIHVNIGKAVEVLRPCLYITCKFHGFGPPLPFFVRVLFEIAFAGNEFPGLVVGLIPISGPKQFLSKPPRRPPSEKTTVTNTTGLINKVVHSSLPWTNCHWNQPMAERRRLCEEDSSLTYGVAVDLFAELGNWLANVFRRARRTDQQPPDQQPRRKVIISQNGSCSVGRSHWLLCYPVSSFADVRVTFELGIPCRRTLIETGVAFVLFLSEFRLVTFIDLTPMGSLIGSNTEPQQQLRPNSVKEGGDTLKHQGTTEEGRKPGRTEGKGHSGIDQSTTTEDSKLRGHVDVGE</sequence>
<reference key="2">
    <citation type="submission" date="2011-10" db="EMBL/GenBank/DDBJ databases">
        <title>The genome and transcriptome sequence of Clonorchis sinensis provide insights into the carcinogenic liver fluke.</title>
        <authorList>
            <person name="Wang X."/>
            <person name="Huang Y."/>
            <person name="Chen W."/>
            <person name="Liu H."/>
            <person name="Guo L."/>
            <person name="Chen Y."/>
            <person name="Luo F."/>
            <person name="Zhou W."/>
            <person name="Sun J."/>
            <person name="Mao Q."/>
            <person name="Liang P."/>
            <person name="Zhou C."/>
            <person name="Tian Y."/>
            <person name="Men J."/>
            <person name="Lv X."/>
            <person name="Huang L."/>
            <person name="Zhou J."/>
            <person name="Hu Y."/>
            <person name="Li R."/>
            <person name="Zhang F."/>
            <person name="Lei H."/>
            <person name="Li X."/>
            <person name="Hu X."/>
            <person name="Liang C."/>
            <person name="Xu J."/>
            <person name="Wu Z."/>
            <person name="Yu X."/>
        </authorList>
    </citation>
    <scope>NUCLEOTIDE SEQUENCE</scope>
    <source>
        <strain>Henan</strain>
    </source>
</reference>
<feature type="compositionally biased region" description="Basic and acidic residues" evidence="1">
    <location>
        <begin position="260"/>
        <end position="286"/>
    </location>
</feature>
<evidence type="ECO:0000313" key="3">
    <source>
        <dbReference type="Proteomes" id="UP000008909"/>
    </source>
</evidence>
<evidence type="ECO:0000256" key="1">
    <source>
        <dbReference type="SAM" id="MobiDB-lite"/>
    </source>
</evidence>
<reference evidence="2" key="1">
    <citation type="journal article" date="2011" name="Genome Biol.">
        <title>The draft genome of the carcinogenic human liver fluke Clonorchis sinensis.</title>
        <authorList>
            <person name="Wang X."/>
            <person name="Chen W."/>
            <person name="Huang Y."/>
            <person name="Sun J."/>
            <person name="Men J."/>
            <person name="Liu H."/>
            <person name="Luo F."/>
            <person name="Guo L."/>
            <person name="Lv X."/>
            <person name="Deng C."/>
            <person name="Zhou C."/>
            <person name="Fan Y."/>
            <person name="Li X."/>
            <person name="Huang L."/>
            <person name="Hu Y."/>
            <person name="Liang C."/>
            <person name="Hu X."/>
            <person name="Xu J."/>
            <person name="Yu X."/>
        </authorList>
    </citation>
    <scope>NUCLEOTIDE SEQUENCE [LARGE SCALE GENOMIC DNA]</scope>
    <source>
        <strain evidence="2">Henan</strain>
    </source>
</reference>
<dbReference type="Proteomes" id="UP000008909">
    <property type="component" value="Unassembled WGS sequence"/>
</dbReference>
<protein>
    <submittedName>
        <fullName evidence="2">Uncharacterized protein</fullName>
    </submittedName>
</protein>
<feature type="region of interest" description="Disordered" evidence="1">
    <location>
        <begin position="244"/>
        <end position="307"/>
    </location>
</feature>
<name>G7YSF1_CLOSI</name>
<proteinExistence type="predicted"/>
<feature type="compositionally biased region" description="Polar residues" evidence="1">
    <location>
        <begin position="244"/>
        <end position="255"/>
    </location>
</feature>
<keyword evidence="3" id="KW-1185">Reference proteome</keyword>
<gene>
    <name evidence="2" type="ORF">CLF_109254</name>
</gene>
<accession>G7YSF1</accession>
<organism evidence="2 3">
    <name type="scientific">Clonorchis sinensis</name>
    <name type="common">Chinese liver fluke</name>
    <dbReference type="NCBI Taxonomy" id="79923"/>
    <lineage>
        <taxon>Eukaryota</taxon>
        <taxon>Metazoa</taxon>
        <taxon>Spiralia</taxon>
        <taxon>Lophotrochozoa</taxon>
        <taxon>Platyhelminthes</taxon>
        <taxon>Trematoda</taxon>
        <taxon>Digenea</taxon>
        <taxon>Opisthorchiida</taxon>
        <taxon>Opisthorchiata</taxon>
        <taxon>Opisthorchiidae</taxon>
        <taxon>Clonorchis</taxon>
    </lineage>
</organism>